<organism evidence="2 3">
    <name type="scientific">Chelatococcus albus</name>
    <dbReference type="NCBI Taxonomy" id="3047466"/>
    <lineage>
        <taxon>Bacteria</taxon>
        <taxon>Pseudomonadati</taxon>
        <taxon>Pseudomonadota</taxon>
        <taxon>Alphaproteobacteria</taxon>
        <taxon>Hyphomicrobiales</taxon>
        <taxon>Chelatococcaceae</taxon>
        <taxon>Chelatococcus</taxon>
    </lineage>
</organism>
<name>A0ABT7AKB2_9HYPH</name>
<dbReference type="EMBL" id="JASJEV010000013">
    <property type="protein sequence ID" value="MDJ1159797.1"/>
    <property type="molecule type" value="Genomic_DNA"/>
</dbReference>
<keyword evidence="3" id="KW-1185">Reference proteome</keyword>
<protein>
    <submittedName>
        <fullName evidence="2">Thermonuclease family protein</fullName>
    </submittedName>
</protein>
<dbReference type="PANTHER" id="PTHR12302">
    <property type="entry name" value="EBNA2 BINDING PROTEIN P100"/>
    <property type="match status" value="1"/>
</dbReference>
<evidence type="ECO:0000259" key="1">
    <source>
        <dbReference type="PROSITE" id="PS50830"/>
    </source>
</evidence>
<reference evidence="2 3" key="1">
    <citation type="submission" date="2023-05" db="EMBL/GenBank/DDBJ databases">
        <title>Chelatococcus sp. nov., a moderately thermophilic bacterium isolated from hot spring microbial mat.</title>
        <authorList>
            <person name="Hu C.-J."/>
            <person name="Li W.-J."/>
        </authorList>
    </citation>
    <scope>NUCLEOTIDE SEQUENCE [LARGE SCALE GENOMIC DNA]</scope>
    <source>
        <strain evidence="2 3">SYSU G07232</strain>
    </source>
</reference>
<gene>
    <name evidence="2" type="ORF">QNA08_16370</name>
</gene>
<evidence type="ECO:0000313" key="3">
    <source>
        <dbReference type="Proteomes" id="UP001321492"/>
    </source>
</evidence>
<dbReference type="Pfam" id="PF00565">
    <property type="entry name" value="SNase"/>
    <property type="match status" value="1"/>
</dbReference>
<dbReference type="PANTHER" id="PTHR12302:SF26">
    <property type="entry name" value="BLR1266 PROTEIN"/>
    <property type="match status" value="1"/>
</dbReference>
<dbReference type="SMART" id="SM00318">
    <property type="entry name" value="SNc"/>
    <property type="match status" value="1"/>
</dbReference>
<dbReference type="SUPFAM" id="SSF50199">
    <property type="entry name" value="Staphylococcal nuclease"/>
    <property type="match status" value="1"/>
</dbReference>
<evidence type="ECO:0000313" key="2">
    <source>
        <dbReference type="EMBL" id="MDJ1159797.1"/>
    </source>
</evidence>
<dbReference type="Gene3D" id="2.40.50.90">
    <property type="match status" value="1"/>
</dbReference>
<dbReference type="PROSITE" id="PS50830">
    <property type="entry name" value="TNASE_3"/>
    <property type="match status" value="1"/>
</dbReference>
<dbReference type="RefSeq" id="WP_283741798.1">
    <property type="nucleotide sequence ID" value="NZ_JASJEV010000013.1"/>
</dbReference>
<dbReference type="InterPro" id="IPR016071">
    <property type="entry name" value="Staphylococal_nuclease_OB-fold"/>
</dbReference>
<comment type="caution">
    <text evidence="2">The sequence shown here is derived from an EMBL/GenBank/DDBJ whole genome shotgun (WGS) entry which is preliminary data.</text>
</comment>
<feature type="domain" description="TNase-like" evidence="1">
    <location>
        <begin position="51"/>
        <end position="160"/>
    </location>
</feature>
<sequence>MNRTLMRPRARRSRRLIDGMAALALLGGLAVLLGVQEKKTRVSLAGRGEAIDGDSLRLGGRELRLDGIDAPELHQLCEREGHPYECGRLARRVLAERLARGSVSCDVVGDDRYGRGLARCKAEGKDLNAALVREGIALAYGAYANEEAEARSARRGLWAGSFERPADWRRRHPHP</sequence>
<proteinExistence type="predicted"/>
<dbReference type="Proteomes" id="UP001321492">
    <property type="component" value="Unassembled WGS sequence"/>
</dbReference>
<accession>A0ABT7AKB2</accession>
<dbReference type="InterPro" id="IPR035437">
    <property type="entry name" value="SNase_OB-fold_sf"/>
</dbReference>